<feature type="region of interest" description="Disordered" evidence="1">
    <location>
        <begin position="1"/>
        <end position="71"/>
    </location>
</feature>
<sequence length="147" mass="16670">MPAGAVKQQRTHMAPKMARNSGDKAEGAKMLRSGKDKGDPAGVNRRPVSTMGRQTGRNITSQETRIESRRARVATKRLQGTVRKVAKSCTEIEAKLGTMDQRIVTVEEDVDTLKQQNAMQEGQLTDIMWKLEDFENRQRRNNLRFWA</sequence>
<dbReference type="Proteomes" id="UP001066276">
    <property type="component" value="Chromosome 1_2"/>
</dbReference>
<evidence type="ECO:0000313" key="3">
    <source>
        <dbReference type="Proteomes" id="UP001066276"/>
    </source>
</evidence>
<gene>
    <name evidence="2" type="ORF">NDU88_001867</name>
</gene>
<comment type="caution">
    <text evidence="2">The sequence shown here is derived from an EMBL/GenBank/DDBJ whole genome shotgun (WGS) entry which is preliminary data.</text>
</comment>
<feature type="compositionally biased region" description="Polar residues" evidence="1">
    <location>
        <begin position="51"/>
        <end position="63"/>
    </location>
</feature>
<reference evidence="2" key="1">
    <citation type="journal article" date="2022" name="bioRxiv">
        <title>Sequencing and chromosome-scale assembly of the giantPleurodeles waltlgenome.</title>
        <authorList>
            <person name="Brown T."/>
            <person name="Elewa A."/>
            <person name="Iarovenko S."/>
            <person name="Subramanian E."/>
            <person name="Araus A.J."/>
            <person name="Petzold A."/>
            <person name="Susuki M."/>
            <person name="Suzuki K.-i.T."/>
            <person name="Hayashi T."/>
            <person name="Toyoda A."/>
            <person name="Oliveira C."/>
            <person name="Osipova E."/>
            <person name="Leigh N.D."/>
            <person name="Simon A."/>
            <person name="Yun M.H."/>
        </authorList>
    </citation>
    <scope>NUCLEOTIDE SEQUENCE</scope>
    <source>
        <strain evidence="2">20211129_DDA</strain>
        <tissue evidence="2">Liver</tissue>
    </source>
</reference>
<feature type="compositionally biased region" description="Basic and acidic residues" evidence="1">
    <location>
        <begin position="21"/>
        <end position="39"/>
    </location>
</feature>
<proteinExistence type="predicted"/>
<organism evidence="2 3">
    <name type="scientific">Pleurodeles waltl</name>
    <name type="common">Iberian ribbed newt</name>
    <dbReference type="NCBI Taxonomy" id="8319"/>
    <lineage>
        <taxon>Eukaryota</taxon>
        <taxon>Metazoa</taxon>
        <taxon>Chordata</taxon>
        <taxon>Craniata</taxon>
        <taxon>Vertebrata</taxon>
        <taxon>Euteleostomi</taxon>
        <taxon>Amphibia</taxon>
        <taxon>Batrachia</taxon>
        <taxon>Caudata</taxon>
        <taxon>Salamandroidea</taxon>
        <taxon>Salamandridae</taxon>
        <taxon>Pleurodelinae</taxon>
        <taxon>Pleurodeles</taxon>
    </lineage>
</organism>
<evidence type="ECO:0000256" key="1">
    <source>
        <dbReference type="SAM" id="MobiDB-lite"/>
    </source>
</evidence>
<dbReference type="Gene3D" id="1.20.58.60">
    <property type="match status" value="1"/>
</dbReference>
<dbReference type="AlphaFoldDB" id="A0AAV7W1P9"/>
<accession>A0AAV7W1P9</accession>
<evidence type="ECO:0000313" key="2">
    <source>
        <dbReference type="EMBL" id="KAJ1206462.1"/>
    </source>
</evidence>
<protein>
    <submittedName>
        <fullName evidence="2">Uncharacterized protein</fullName>
    </submittedName>
</protein>
<keyword evidence="3" id="KW-1185">Reference proteome</keyword>
<name>A0AAV7W1P9_PLEWA</name>
<dbReference type="EMBL" id="JANPWB010000002">
    <property type="protein sequence ID" value="KAJ1206462.1"/>
    <property type="molecule type" value="Genomic_DNA"/>
</dbReference>